<evidence type="ECO:0000313" key="8">
    <source>
        <dbReference type="EMBL" id="MDV3665895.1"/>
    </source>
</evidence>
<dbReference type="RefSeq" id="WP_161042350.1">
    <property type="nucleotide sequence ID" value="NZ_RSAV01000006.1"/>
</dbReference>
<evidence type="ECO:0000256" key="6">
    <source>
        <dbReference type="ARBA" id="ARBA00023136"/>
    </source>
</evidence>
<accession>A0AAE4P1Q0</accession>
<feature type="transmembrane region" description="Helical" evidence="7">
    <location>
        <begin position="414"/>
        <end position="431"/>
    </location>
</feature>
<dbReference type="PANTHER" id="PTHR30250:SF10">
    <property type="entry name" value="LIPOPOLYSACCHARIDE BIOSYNTHESIS PROTEIN WZXC"/>
    <property type="match status" value="1"/>
</dbReference>
<dbReference type="InterPro" id="IPR050833">
    <property type="entry name" value="Poly_Biosynth_Transport"/>
</dbReference>
<comment type="subcellular location">
    <subcellularLocation>
        <location evidence="1">Cell membrane</location>
        <topology evidence="1">Multi-pass membrane protein</topology>
    </subcellularLocation>
</comment>
<keyword evidence="5 7" id="KW-1133">Transmembrane helix</keyword>
<feature type="transmembrane region" description="Helical" evidence="7">
    <location>
        <begin position="290"/>
        <end position="310"/>
    </location>
</feature>
<feature type="transmembrane region" description="Helical" evidence="7">
    <location>
        <begin position="79"/>
        <end position="103"/>
    </location>
</feature>
<dbReference type="GO" id="GO:0005886">
    <property type="term" value="C:plasma membrane"/>
    <property type="evidence" value="ECO:0007669"/>
    <property type="project" value="UniProtKB-SubCell"/>
</dbReference>
<protein>
    <submittedName>
        <fullName evidence="8">Flippase</fullName>
    </submittedName>
</protein>
<gene>
    <name evidence="8" type="ORF">CMU51_17735</name>
</gene>
<dbReference type="PANTHER" id="PTHR30250">
    <property type="entry name" value="PST FAMILY PREDICTED COLANIC ACID TRANSPORTER"/>
    <property type="match status" value="1"/>
</dbReference>
<feature type="transmembrane region" description="Helical" evidence="7">
    <location>
        <begin position="44"/>
        <end position="67"/>
    </location>
</feature>
<evidence type="ECO:0000256" key="2">
    <source>
        <dbReference type="ARBA" id="ARBA00007430"/>
    </source>
</evidence>
<keyword evidence="3" id="KW-1003">Cell membrane</keyword>
<evidence type="ECO:0000256" key="3">
    <source>
        <dbReference type="ARBA" id="ARBA00022475"/>
    </source>
</evidence>
<organism evidence="8 9">
    <name type="scientific">Elizabethkingia anophelis</name>
    <dbReference type="NCBI Taxonomy" id="1117645"/>
    <lineage>
        <taxon>Bacteria</taxon>
        <taxon>Pseudomonadati</taxon>
        <taxon>Bacteroidota</taxon>
        <taxon>Flavobacteriia</taxon>
        <taxon>Flavobacteriales</taxon>
        <taxon>Weeksellaceae</taxon>
        <taxon>Elizabethkingia</taxon>
    </lineage>
</organism>
<comment type="similarity">
    <text evidence="2">Belongs to the polysaccharide synthase family.</text>
</comment>
<dbReference type="CDD" id="cd13127">
    <property type="entry name" value="MATE_tuaB_like"/>
    <property type="match status" value="1"/>
</dbReference>
<sequence>MELKQQATKGAFWAFIEQFSTQLIAFGVNLVLARLLMPEDFGTIALFNVVMSVSSVLINGGLTSSLIRTQDIDNSDLSTVFWFNVGASCLIYCFIFISTPWIAEFYNKPILKDLIRIYAIILIVDSFVSVQATRFEKELDFKTTFRIKLPSILVGGASGILFAWQGFGVWSLVYSAIIKNVISTFQYWFYSNWRPSFLFDREKFKHHFSFGIRMTLSSLLDVVFNNIFTIVIGKKFSSIELGYYDRADGLKQLPVNNIAMTLNRVSYPLFSKISHDNIRLKSVYQEMLKLVIFIIAPIIAIMIIEALPLIRFLLTEKWLPAVPYFQILSLAGLLYPIHAYNLNILQIKGRSDLFLKLEILKKILVVVIILLMLPFGIYGLVWGQVILSVMALFINTFFTGKFLKYDTFQQIKDLLPSIVVAAFIGGILWLFDREVLYSQKDLTRIIVLTSLYLVMYFGITYILRFKELILIKKLILKR</sequence>
<dbReference type="AlphaFoldDB" id="A0AAE4P1Q0"/>
<evidence type="ECO:0000256" key="5">
    <source>
        <dbReference type="ARBA" id="ARBA00022989"/>
    </source>
</evidence>
<dbReference type="EMBL" id="NWGY01000019">
    <property type="protein sequence ID" value="MDV3665895.1"/>
    <property type="molecule type" value="Genomic_DNA"/>
</dbReference>
<feature type="transmembrane region" description="Helical" evidence="7">
    <location>
        <begin position="363"/>
        <end position="379"/>
    </location>
</feature>
<dbReference type="Pfam" id="PF13440">
    <property type="entry name" value="Polysacc_synt_3"/>
    <property type="match status" value="1"/>
</dbReference>
<evidence type="ECO:0000256" key="7">
    <source>
        <dbReference type="SAM" id="Phobius"/>
    </source>
</evidence>
<feature type="transmembrane region" description="Helical" evidence="7">
    <location>
        <begin position="443"/>
        <end position="463"/>
    </location>
</feature>
<keyword evidence="4 7" id="KW-0812">Transmembrane</keyword>
<feature type="transmembrane region" description="Helical" evidence="7">
    <location>
        <begin position="12"/>
        <end position="32"/>
    </location>
</feature>
<evidence type="ECO:0000313" key="9">
    <source>
        <dbReference type="Proteomes" id="UP001189000"/>
    </source>
</evidence>
<evidence type="ECO:0000256" key="1">
    <source>
        <dbReference type="ARBA" id="ARBA00004651"/>
    </source>
</evidence>
<name>A0AAE4P1Q0_9FLAO</name>
<keyword evidence="6 7" id="KW-0472">Membrane</keyword>
<proteinExistence type="inferred from homology"/>
<dbReference type="Proteomes" id="UP001189000">
    <property type="component" value="Unassembled WGS sequence"/>
</dbReference>
<feature type="transmembrane region" description="Helical" evidence="7">
    <location>
        <begin position="322"/>
        <end position="342"/>
    </location>
</feature>
<feature type="transmembrane region" description="Helical" evidence="7">
    <location>
        <begin position="145"/>
        <end position="164"/>
    </location>
</feature>
<feature type="transmembrane region" description="Helical" evidence="7">
    <location>
        <begin position="115"/>
        <end position="133"/>
    </location>
</feature>
<reference evidence="8" key="1">
    <citation type="submission" date="2023-02" db="EMBL/GenBank/DDBJ databases">
        <title>Elizabethkingia anophelis draft genomes.</title>
        <authorList>
            <person name="Nicholson A.C."/>
            <person name="Whitney A.M."/>
            <person name="Humrighouse B.W."/>
            <person name="Villarma A."/>
            <person name="Bell M."/>
            <person name="Mcquiston J."/>
        </authorList>
    </citation>
    <scope>NUCLEOTIDE SEQUENCE</scope>
    <source>
        <strain evidence="8">B4955</strain>
    </source>
</reference>
<comment type="caution">
    <text evidence="8">The sequence shown here is derived from an EMBL/GenBank/DDBJ whole genome shotgun (WGS) entry which is preliminary data.</text>
</comment>
<evidence type="ECO:0000256" key="4">
    <source>
        <dbReference type="ARBA" id="ARBA00022692"/>
    </source>
</evidence>